<evidence type="ECO:0000313" key="3">
    <source>
        <dbReference type="Proteomes" id="UP000292702"/>
    </source>
</evidence>
<comment type="caution">
    <text evidence="2">The sequence shown here is derived from an EMBL/GenBank/DDBJ whole genome shotgun (WGS) entry which is preliminary data.</text>
</comment>
<feature type="transmembrane region" description="Helical" evidence="1">
    <location>
        <begin position="95"/>
        <end position="119"/>
    </location>
</feature>
<keyword evidence="3" id="KW-1185">Reference proteome</keyword>
<organism evidence="2 3">
    <name type="scientific">Steccherinum ochraceum</name>
    <dbReference type="NCBI Taxonomy" id="92696"/>
    <lineage>
        <taxon>Eukaryota</taxon>
        <taxon>Fungi</taxon>
        <taxon>Dikarya</taxon>
        <taxon>Basidiomycota</taxon>
        <taxon>Agaricomycotina</taxon>
        <taxon>Agaricomycetes</taxon>
        <taxon>Polyporales</taxon>
        <taxon>Steccherinaceae</taxon>
        <taxon>Steccherinum</taxon>
    </lineage>
</organism>
<dbReference type="Proteomes" id="UP000292702">
    <property type="component" value="Unassembled WGS sequence"/>
</dbReference>
<name>A0A4R0RLH3_9APHY</name>
<feature type="transmembrane region" description="Helical" evidence="1">
    <location>
        <begin position="53"/>
        <end position="74"/>
    </location>
</feature>
<feature type="transmembrane region" description="Helical" evidence="1">
    <location>
        <begin position="7"/>
        <end position="29"/>
    </location>
</feature>
<accession>A0A4R0RLH3</accession>
<sequence>MKNSTGLYLCILTWFAINAADGVWIYYYVKACVDPNPRTGVNKTHAGFEGYEVMMFIFGFFWTSVNTALAWGYFTWALESRRNGDKSSPVLKWTVNLLIAFPIAAFLCIMPAFGGWIVVPLAQRQSWNHRCDSFPMYAVLDGRGFKDPSYIPNVVHFYQGRDELLFSYDISDGASSDFWTFQLREFDAAQSSIPLELYPTLQHIQYDFINDTLTGNCTLPATPGSSITNSTSCMTGTFNPNDWLSFNLTSTIPLNNSAPTDTIPSTTTVLRTVDKQWAFNGDDAPSLILDTVDPLTDKLQSTVLRTAVTKRGDCTQLKVCLGGTDRPGGLVGAEVLSPMGLIMIRQSDYAQSCTIPDSN</sequence>
<gene>
    <name evidence="2" type="ORF">EIP91_000903</name>
</gene>
<reference evidence="2 3" key="1">
    <citation type="submission" date="2018-11" db="EMBL/GenBank/DDBJ databases">
        <title>Genome assembly of Steccherinum ochraceum LE-BIN_3174, the white-rot fungus of the Steccherinaceae family (The Residual Polyporoid clade, Polyporales, Basidiomycota).</title>
        <authorList>
            <person name="Fedorova T.V."/>
            <person name="Glazunova O.A."/>
            <person name="Landesman E.O."/>
            <person name="Moiseenko K.V."/>
            <person name="Psurtseva N.V."/>
            <person name="Savinova O.S."/>
            <person name="Shakhova N.V."/>
            <person name="Tyazhelova T.V."/>
            <person name="Vasina D.V."/>
        </authorList>
    </citation>
    <scope>NUCLEOTIDE SEQUENCE [LARGE SCALE GENOMIC DNA]</scope>
    <source>
        <strain evidence="2 3">LE-BIN_3174</strain>
    </source>
</reference>
<protein>
    <submittedName>
        <fullName evidence="2">Uncharacterized protein</fullName>
    </submittedName>
</protein>
<keyword evidence="1" id="KW-1133">Transmembrane helix</keyword>
<keyword evidence="1" id="KW-0812">Transmembrane</keyword>
<evidence type="ECO:0000313" key="2">
    <source>
        <dbReference type="EMBL" id="TCD66825.1"/>
    </source>
</evidence>
<dbReference type="OrthoDB" id="100006at2759"/>
<keyword evidence="1" id="KW-0472">Membrane</keyword>
<proteinExistence type="predicted"/>
<dbReference type="AlphaFoldDB" id="A0A4R0RLH3"/>
<dbReference type="EMBL" id="RWJN01000120">
    <property type="protein sequence ID" value="TCD66825.1"/>
    <property type="molecule type" value="Genomic_DNA"/>
</dbReference>
<evidence type="ECO:0000256" key="1">
    <source>
        <dbReference type="SAM" id="Phobius"/>
    </source>
</evidence>